<organism evidence="1 2">
    <name type="scientific">Nocardia carnea</name>
    <dbReference type="NCBI Taxonomy" id="37328"/>
    <lineage>
        <taxon>Bacteria</taxon>
        <taxon>Bacillati</taxon>
        <taxon>Actinomycetota</taxon>
        <taxon>Actinomycetes</taxon>
        <taxon>Mycobacteriales</taxon>
        <taxon>Nocardiaceae</taxon>
        <taxon>Nocardia</taxon>
    </lineage>
</organism>
<dbReference type="InterPro" id="IPR038765">
    <property type="entry name" value="Papain-like_cys_pep_sf"/>
</dbReference>
<sequence>MPHPFPPGGFTGGGKGLVAHLVTRLRAIAENSTDVLGNRHIRGISGTLVSGSRITTDRDRDLAARIAAVSRDGNERDRAIDRHLDPGTHQDIYGRPLRRRTFTKAEYITMWERRTGRRMTADELGTLDRGCVGMTMLRLGRTSGNPPLNLMFGHPRTPRHDTALALGEAANAEIRRCRALRVAAYDDLAEARHRPGADDASPAVRQRIDRVMETEYDLQQARVAARNAWVDIPAERVLQARSDRAEARVHDGQQALALARNYAAKFEDLFATRPAGTTDLLRRIQDDPDLSKLSGVADNLPTTGAPADWEPVIFAKHLWSGQDYVRDRTGREILHNGRPRGEATDTPKYGRFTPRQETGQVNMWGDFNQNRLGFLNFDYAWYDTPTDTWWRANHSDTGDPQRPMLVYQSTSEDFLAGSADFDTTVVGIGFTDTRR</sequence>
<dbReference type="SUPFAM" id="SSF54001">
    <property type="entry name" value="Cysteine proteinases"/>
    <property type="match status" value="1"/>
</dbReference>
<evidence type="ECO:0000313" key="2">
    <source>
        <dbReference type="Proteomes" id="UP001611263"/>
    </source>
</evidence>
<dbReference type="Gene3D" id="3.90.1360.10">
    <property type="entry name" value="Protein-glutamine gamma-glutamyltransferase"/>
    <property type="match status" value="1"/>
</dbReference>
<comment type="caution">
    <text evidence="1">The sequence shown here is derived from an EMBL/GenBank/DDBJ whole genome shotgun (WGS) entry which is preliminary data.</text>
</comment>
<dbReference type="Proteomes" id="UP001611263">
    <property type="component" value="Unassembled WGS sequence"/>
</dbReference>
<gene>
    <name evidence="1" type="ORF">ACH4WX_11545</name>
</gene>
<reference evidence="1 2" key="1">
    <citation type="submission" date="2024-10" db="EMBL/GenBank/DDBJ databases">
        <title>The Natural Products Discovery Center: Release of the First 8490 Sequenced Strains for Exploring Actinobacteria Biosynthetic Diversity.</title>
        <authorList>
            <person name="Kalkreuter E."/>
            <person name="Kautsar S.A."/>
            <person name="Yang D."/>
            <person name="Bader C.D."/>
            <person name="Teijaro C.N."/>
            <person name="Fluegel L."/>
            <person name="Davis C.M."/>
            <person name="Simpson J.R."/>
            <person name="Lauterbach L."/>
            <person name="Steele A.D."/>
            <person name="Gui C."/>
            <person name="Meng S."/>
            <person name="Li G."/>
            <person name="Viehrig K."/>
            <person name="Ye F."/>
            <person name="Su P."/>
            <person name="Kiefer A.F."/>
            <person name="Nichols A."/>
            <person name="Cepeda A.J."/>
            <person name="Yan W."/>
            <person name="Fan B."/>
            <person name="Jiang Y."/>
            <person name="Adhikari A."/>
            <person name="Zheng C.-J."/>
            <person name="Schuster L."/>
            <person name="Cowan T.M."/>
            <person name="Smanski M.J."/>
            <person name="Chevrette M.G."/>
            <person name="De Carvalho L.P.S."/>
            <person name="Shen B."/>
        </authorList>
    </citation>
    <scope>NUCLEOTIDE SEQUENCE [LARGE SCALE GENOMIC DNA]</scope>
    <source>
        <strain evidence="1 2">NPDC020568</strain>
    </source>
</reference>
<dbReference type="RefSeq" id="WP_033244886.1">
    <property type="nucleotide sequence ID" value="NZ_JBIRUQ010000002.1"/>
</dbReference>
<dbReference type="EMBL" id="JBIRUQ010000002">
    <property type="protein sequence ID" value="MFI1461341.1"/>
    <property type="molecule type" value="Genomic_DNA"/>
</dbReference>
<dbReference type="GeneID" id="93504358"/>
<accession>A0ABW7TJW9</accession>
<proteinExistence type="predicted"/>
<protein>
    <submittedName>
        <fullName evidence="1">Uncharacterized protein</fullName>
    </submittedName>
</protein>
<name>A0ABW7TJW9_9NOCA</name>
<dbReference type="Pfam" id="PF09017">
    <property type="entry name" value="Transglut_prok"/>
    <property type="match status" value="1"/>
</dbReference>
<dbReference type="InterPro" id="IPR015107">
    <property type="entry name" value="Transglut_prok"/>
</dbReference>
<keyword evidence="2" id="KW-1185">Reference proteome</keyword>
<evidence type="ECO:0000313" key="1">
    <source>
        <dbReference type="EMBL" id="MFI1461341.1"/>
    </source>
</evidence>
<dbReference type="InterPro" id="IPR037084">
    <property type="entry name" value="Transglut_prok_sf"/>
</dbReference>